<dbReference type="EMBL" id="CAJHIA010000037">
    <property type="protein sequence ID" value="CAD6455836.1"/>
    <property type="molecule type" value="Genomic_DNA"/>
</dbReference>
<keyword evidence="2" id="KW-0472">Membrane</keyword>
<keyword evidence="4" id="KW-1185">Reference proteome</keyword>
<accession>A0A8H2ZVH4</accession>
<feature type="compositionally biased region" description="Polar residues" evidence="1">
    <location>
        <begin position="272"/>
        <end position="361"/>
    </location>
</feature>
<evidence type="ECO:0000256" key="2">
    <source>
        <dbReference type="SAM" id="Phobius"/>
    </source>
</evidence>
<dbReference type="Proteomes" id="UP000624404">
    <property type="component" value="Unassembled WGS sequence"/>
</dbReference>
<evidence type="ECO:0000313" key="3">
    <source>
        <dbReference type="EMBL" id="CAD6455836.1"/>
    </source>
</evidence>
<dbReference type="OrthoDB" id="3533826at2759"/>
<reference evidence="3" key="1">
    <citation type="submission" date="2020-10" db="EMBL/GenBank/DDBJ databases">
        <authorList>
            <person name="Kusch S."/>
        </authorList>
    </citation>
    <scope>NUCLEOTIDE SEQUENCE</scope>
    <source>
        <strain evidence="3">SwB9</strain>
    </source>
</reference>
<dbReference type="AlphaFoldDB" id="A0A8H2ZVH4"/>
<feature type="transmembrane region" description="Helical" evidence="2">
    <location>
        <begin position="213"/>
        <end position="233"/>
    </location>
</feature>
<sequence>MSGVSCFPKHVSIFYNLDISPYRPLEEQLRRLKAFKIMTHPDKQNHNNTEAVTNATYVFQILAPYKNILRSEFSLRYYIKESEKQIQKWDEARERRMQQRYGGMKPWFFSYNPDPKSFLNWAELVDSIHAFGVIFPFPPDMVDSFWSSEVFRVGEPGKHTQVHMYDEGCREFTLDVDSKRWNMPTWTSRGSEIEYTKYDNIVKGKGEDLVMKYIWVVLLIGWSIGLLTIWLLFKFFRYLFSRYVFSRYVVVGESRASKSIGNGEALKRRTSRASNITLPLENETGNTVPNQPSQTKSTISNQPSQTESIASDQQIGNTISNQPSQTESITSNQSSQTKNTASNQPSQTENTTSNQPSQKSLESPECTAFEA</sequence>
<evidence type="ECO:0000256" key="1">
    <source>
        <dbReference type="SAM" id="MobiDB-lite"/>
    </source>
</evidence>
<protein>
    <submittedName>
        <fullName evidence="3">2121eb71-8647-4110-9586-32729d2dec5e-CDS</fullName>
    </submittedName>
</protein>
<gene>
    <name evidence="3" type="ORF">SCLTRI_LOCUS10329</name>
</gene>
<organism evidence="3 4">
    <name type="scientific">Sclerotinia trifoliorum</name>
    <dbReference type="NCBI Taxonomy" id="28548"/>
    <lineage>
        <taxon>Eukaryota</taxon>
        <taxon>Fungi</taxon>
        <taxon>Dikarya</taxon>
        <taxon>Ascomycota</taxon>
        <taxon>Pezizomycotina</taxon>
        <taxon>Leotiomycetes</taxon>
        <taxon>Helotiales</taxon>
        <taxon>Sclerotiniaceae</taxon>
        <taxon>Sclerotinia</taxon>
    </lineage>
</organism>
<evidence type="ECO:0000313" key="4">
    <source>
        <dbReference type="Proteomes" id="UP000624404"/>
    </source>
</evidence>
<keyword evidence="2" id="KW-0812">Transmembrane</keyword>
<comment type="caution">
    <text evidence="3">The sequence shown here is derived from an EMBL/GenBank/DDBJ whole genome shotgun (WGS) entry which is preliminary data.</text>
</comment>
<feature type="region of interest" description="Disordered" evidence="1">
    <location>
        <begin position="260"/>
        <end position="371"/>
    </location>
</feature>
<proteinExistence type="predicted"/>
<name>A0A8H2ZVH4_9HELO</name>
<keyword evidence="2" id="KW-1133">Transmembrane helix</keyword>